<sequence>MDTCKYHPLVPTSFHCNSCEQDTCSECVDNSSSHGQPRCIRCGELLESVANSDNVEPFWRRIEQAFKYPLNSEALMMIVGVSVGMAVVSSLPFGALTLFIITLALYGAMLNYSFMAMTLSSDGDFEPPTAVDAVAGGLGLSFKMILMIILMVGILIVTALQVGQVAVNLLGLLFIVGLPAILICFAHTGSIIQSLNPVMFVNLMAKVGFPYAVLLGLLLVMTSSVSAISAIIGNDFAAVSSVFQSIVANYYTLVMFHIMGYMLYQYQDRLGFTSGNDITGYDHERNPEDTLLAKVGVFLKEGDYARSLGLLKEGAATFPTNKKLAEKYFDLLLLLKQHKALATYADIYFMNLAREAQMNRLYSQYRRLSLVLPKYKPQSSELRYQLAVTCEQQSNFKAVVWMINGLHVDDLNYVNIVQAYQLLTKALQALGQDAMAKKCGLLLEKLKQRMPAKAPKEAARPAGKAVFDAQPVSTPTIPPAKVEFGATAPEPEIEAAPESLPPIEFKP</sequence>
<keyword evidence="2" id="KW-0812">Transmembrane</keyword>
<evidence type="ECO:0000313" key="3">
    <source>
        <dbReference type="EMBL" id="MFC3703068.1"/>
    </source>
</evidence>
<dbReference type="EMBL" id="JBHRYN010000069">
    <property type="protein sequence ID" value="MFC3703068.1"/>
    <property type="molecule type" value="Genomic_DNA"/>
</dbReference>
<keyword evidence="2" id="KW-0472">Membrane</keyword>
<evidence type="ECO:0008006" key="5">
    <source>
        <dbReference type="Google" id="ProtNLM"/>
    </source>
</evidence>
<feature type="transmembrane region" description="Helical" evidence="2">
    <location>
        <begin position="144"/>
        <end position="163"/>
    </location>
</feature>
<accession>A0ABV7WX26</accession>
<organism evidence="3 4">
    <name type="scientific">Reinekea marina</name>
    <dbReference type="NCBI Taxonomy" id="1310421"/>
    <lineage>
        <taxon>Bacteria</taxon>
        <taxon>Pseudomonadati</taxon>
        <taxon>Pseudomonadota</taxon>
        <taxon>Gammaproteobacteria</taxon>
        <taxon>Oceanospirillales</taxon>
        <taxon>Saccharospirillaceae</taxon>
        <taxon>Reinekea</taxon>
    </lineage>
</organism>
<feature type="transmembrane region" description="Helical" evidence="2">
    <location>
        <begin position="238"/>
        <end position="264"/>
    </location>
</feature>
<feature type="transmembrane region" description="Helical" evidence="2">
    <location>
        <begin position="169"/>
        <end position="188"/>
    </location>
</feature>
<reference evidence="4" key="1">
    <citation type="journal article" date="2019" name="Int. J. Syst. Evol. Microbiol.">
        <title>The Global Catalogue of Microorganisms (GCM) 10K type strain sequencing project: providing services to taxonomists for standard genome sequencing and annotation.</title>
        <authorList>
            <consortium name="The Broad Institute Genomics Platform"/>
            <consortium name="The Broad Institute Genome Sequencing Center for Infectious Disease"/>
            <person name="Wu L."/>
            <person name="Ma J."/>
        </authorList>
    </citation>
    <scope>NUCLEOTIDE SEQUENCE [LARGE SCALE GENOMIC DNA]</scope>
    <source>
        <strain evidence="4">CECT 8288</strain>
    </source>
</reference>
<feature type="region of interest" description="Disordered" evidence="1">
    <location>
        <begin position="488"/>
        <end position="507"/>
    </location>
</feature>
<feature type="transmembrane region" description="Helical" evidence="2">
    <location>
        <begin position="68"/>
        <end position="87"/>
    </location>
</feature>
<protein>
    <recommendedName>
        <fullName evidence="5">B box-type domain-containing protein</fullName>
    </recommendedName>
</protein>
<proteinExistence type="predicted"/>
<dbReference type="RefSeq" id="WP_290280049.1">
    <property type="nucleotide sequence ID" value="NZ_JAUFQI010000001.1"/>
</dbReference>
<dbReference type="Proteomes" id="UP001595710">
    <property type="component" value="Unassembled WGS sequence"/>
</dbReference>
<keyword evidence="2" id="KW-1133">Transmembrane helix</keyword>
<keyword evidence="4" id="KW-1185">Reference proteome</keyword>
<feature type="transmembrane region" description="Helical" evidence="2">
    <location>
        <begin position="93"/>
        <end position="112"/>
    </location>
</feature>
<name>A0ABV7WX26_9GAMM</name>
<comment type="caution">
    <text evidence="3">The sequence shown here is derived from an EMBL/GenBank/DDBJ whole genome shotgun (WGS) entry which is preliminary data.</text>
</comment>
<evidence type="ECO:0000313" key="4">
    <source>
        <dbReference type="Proteomes" id="UP001595710"/>
    </source>
</evidence>
<feature type="transmembrane region" description="Helical" evidence="2">
    <location>
        <begin position="209"/>
        <end position="232"/>
    </location>
</feature>
<gene>
    <name evidence="3" type="ORF">ACFOND_15665</name>
</gene>
<evidence type="ECO:0000256" key="1">
    <source>
        <dbReference type="SAM" id="MobiDB-lite"/>
    </source>
</evidence>
<evidence type="ECO:0000256" key="2">
    <source>
        <dbReference type="SAM" id="Phobius"/>
    </source>
</evidence>